<reference evidence="3 4" key="1">
    <citation type="submission" date="2019-03" db="EMBL/GenBank/DDBJ databases">
        <title>Genomic Encyclopedia of Type Strains, Phase IV (KMG-IV): sequencing the most valuable type-strain genomes for metagenomic binning, comparative biology and taxonomic classification.</title>
        <authorList>
            <person name="Goeker M."/>
        </authorList>
    </citation>
    <scope>NUCLEOTIDE SEQUENCE [LARGE SCALE GENOMIC DNA]</scope>
    <source>
        <strain evidence="3 4">DSM 45765</strain>
    </source>
</reference>
<evidence type="ECO:0000313" key="3">
    <source>
        <dbReference type="EMBL" id="TCP55265.1"/>
    </source>
</evidence>
<comment type="caution">
    <text evidence="3">The sequence shown here is derived from an EMBL/GenBank/DDBJ whole genome shotgun (WGS) entry which is preliminary data.</text>
</comment>
<dbReference type="EMBL" id="SLXQ01000002">
    <property type="protein sequence ID" value="TCP55265.1"/>
    <property type="molecule type" value="Genomic_DNA"/>
</dbReference>
<dbReference type="Proteomes" id="UP000294911">
    <property type="component" value="Unassembled WGS sequence"/>
</dbReference>
<keyword evidence="2" id="KW-0812">Transmembrane</keyword>
<evidence type="ECO:0000256" key="2">
    <source>
        <dbReference type="SAM" id="Phobius"/>
    </source>
</evidence>
<feature type="region of interest" description="Disordered" evidence="1">
    <location>
        <begin position="1"/>
        <end position="23"/>
    </location>
</feature>
<evidence type="ECO:0000313" key="4">
    <source>
        <dbReference type="Proteomes" id="UP000294911"/>
    </source>
</evidence>
<keyword evidence="4" id="KW-1185">Reference proteome</keyword>
<feature type="compositionally biased region" description="Low complexity" evidence="1">
    <location>
        <begin position="14"/>
        <end position="23"/>
    </location>
</feature>
<keyword evidence="2" id="KW-0472">Membrane</keyword>
<gene>
    <name evidence="3" type="ORF">EV191_102477</name>
</gene>
<dbReference type="AlphaFoldDB" id="A0A4R2R789"/>
<protein>
    <submittedName>
        <fullName evidence="3">Uncharacterized protein</fullName>
    </submittedName>
</protein>
<feature type="transmembrane region" description="Helical" evidence="2">
    <location>
        <begin position="48"/>
        <end position="73"/>
    </location>
</feature>
<dbReference type="RefSeq" id="WP_132876605.1">
    <property type="nucleotide sequence ID" value="NZ_SLXQ01000002.1"/>
</dbReference>
<accession>A0A4R2R789</accession>
<proteinExistence type="predicted"/>
<organism evidence="3 4">
    <name type="scientific">Tamaricihabitans halophyticus</name>
    <dbReference type="NCBI Taxonomy" id="1262583"/>
    <lineage>
        <taxon>Bacteria</taxon>
        <taxon>Bacillati</taxon>
        <taxon>Actinomycetota</taxon>
        <taxon>Actinomycetes</taxon>
        <taxon>Pseudonocardiales</taxon>
        <taxon>Pseudonocardiaceae</taxon>
        <taxon>Tamaricihabitans</taxon>
    </lineage>
</organism>
<keyword evidence="2" id="KW-1133">Transmembrane helix</keyword>
<sequence>MAQIGHSGMNWNEPGSGSAGRAIPASAAARFDHERADSVNRATGWRRIAAIALVSLLLLAVLIALWSALGYLLSAFGP</sequence>
<evidence type="ECO:0000256" key="1">
    <source>
        <dbReference type="SAM" id="MobiDB-lite"/>
    </source>
</evidence>
<name>A0A4R2R789_9PSEU</name>